<dbReference type="Gene3D" id="3.40.50.1220">
    <property type="entry name" value="TPP-binding domain"/>
    <property type="match status" value="1"/>
</dbReference>
<dbReference type="AlphaFoldDB" id="A0A1M6G4L3"/>
<dbReference type="GO" id="GO:0070204">
    <property type="term" value="F:2-succinyl-5-enolpyruvyl-6-hydroxy-3-cyclohexene-1-carboxylic-acid synthase activity"/>
    <property type="evidence" value="ECO:0007669"/>
    <property type="project" value="UniProtKB-UniRule"/>
</dbReference>
<keyword evidence="6" id="KW-0474">Menaquinone biosynthesis</keyword>
<dbReference type="STRING" id="558155.SAMN04487911_11028"/>
<keyword evidence="3 6" id="KW-0460">Magnesium</keyword>
<dbReference type="SUPFAM" id="SSF52518">
    <property type="entry name" value="Thiamin diphosphate-binding fold (THDP-binding)"/>
    <property type="match status" value="2"/>
</dbReference>
<accession>A0A1M6G4L3</accession>
<comment type="cofactor">
    <cofactor evidence="6">
        <name>Mg(2+)</name>
        <dbReference type="ChEBI" id="CHEBI:18420"/>
    </cofactor>
    <cofactor evidence="6">
        <name>Mn(2+)</name>
        <dbReference type="ChEBI" id="CHEBI:29035"/>
    </cofactor>
</comment>
<dbReference type="PANTHER" id="PTHR42916:SF1">
    <property type="entry name" value="PROTEIN PHYLLO, CHLOROPLASTIC"/>
    <property type="match status" value="1"/>
</dbReference>
<dbReference type="Proteomes" id="UP000184231">
    <property type="component" value="Unassembled WGS sequence"/>
</dbReference>
<dbReference type="GO" id="GO:0000287">
    <property type="term" value="F:magnesium ion binding"/>
    <property type="evidence" value="ECO:0007669"/>
    <property type="project" value="UniProtKB-UniRule"/>
</dbReference>
<evidence type="ECO:0000256" key="3">
    <source>
        <dbReference type="ARBA" id="ARBA00022842"/>
    </source>
</evidence>
<dbReference type="HAMAP" id="MF_01659">
    <property type="entry name" value="MenD"/>
    <property type="match status" value="1"/>
</dbReference>
<dbReference type="CDD" id="cd07037">
    <property type="entry name" value="TPP_PYR_MenD"/>
    <property type="match status" value="1"/>
</dbReference>
<dbReference type="EC" id="2.2.1.9" evidence="6"/>
<dbReference type="EMBL" id="FQYX01000010">
    <property type="protein sequence ID" value="SHJ04931.1"/>
    <property type="molecule type" value="Genomic_DNA"/>
</dbReference>
<keyword evidence="2 6" id="KW-0479">Metal-binding</keyword>
<evidence type="ECO:0000313" key="10">
    <source>
        <dbReference type="Proteomes" id="UP000184231"/>
    </source>
</evidence>
<dbReference type="PIRSF" id="PIRSF004983">
    <property type="entry name" value="MenD"/>
    <property type="match status" value="1"/>
</dbReference>
<keyword evidence="1 6" id="KW-0808">Transferase</keyword>
<comment type="cofactor">
    <cofactor evidence="6">
        <name>thiamine diphosphate</name>
        <dbReference type="ChEBI" id="CHEBI:58937"/>
    </cofactor>
    <text evidence="6">Binds 1 thiamine pyrophosphate per subunit.</text>
</comment>
<dbReference type="CDD" id="cd02009">
    <property type="entry name" value="TPP_SHCHC_synthase"/>
    <property type="match status" value="1"/>
</dbReference>
<keyword evidence="4 6" id="KW-0786">Thiamine pyrophosphate</keyword>
<evidence type="ECO:0000259" key="7">
    <source>
        <dbReference type="Pfam" id="PF02775"/>
    </source>
</evidence>
<evidence type="ECO:0000256" key="5">
    <source>
        <dbReference type="ARBA" id="ARBA00023211"/>
    </source>
</evidence>
<evidence type="ECO:0000256" key="1">
    <source>
        <dbReference type="ARBA" id="ARBA00022679"/>
    </source>
</evidence>
<dbReference type="RefSeq" id="WP_072764232.1">
    <property type="nucleotide sequence ID" value="NZ_FQYX01000010.1"/>
</dbReference>
<dbReference type="InterPro" id="IPR004433">
    <property type="entry name" value="MenaQ_synth_MenD"/>
</dbReference>
<dbReference type="GO" id="GO:0009234">
    <property type="term" value="P:menaquinone biosynthetic process"/>
    <property type="evidence" value="ECO:0007669"/>
    <property type="project" value="UniProtKB-UniRule"/>
</dbReference>
<organism evidence="9 10">
    <name type="scientific">Arenibacter nanhaiticus</name>
    <dbReference type="NCBI Taxonomy" id="558155"/>
    <lineage>
        <taxon>Bacteria</taxon>
        <taxon>Pseudomonadati</taxon>
        <taxon>Bacteroidota</taxon>
        <taxon>Flavobacteriia</taxon>
        <taxon>Flavobacteriales</taxon>
        <taxon>Flavobacteriaceae</taxon>
        <taxon>Arenibacter</taxon>
    </lineage>
</organism>
<sequence length="584" mass="66107">MKYSSIPTAQSVVYHCKARGIKNVIISPGSRNAPLTIGFSEDPYFKCFSIVDERCAAFFALGIAQQTRKPVVLLCSSGSALLNYYPAISEAFYSDIPLVVLTADRPGYKVDIGDGQTIRQENVFKNHIGYTANLKQDVYHATDKIKKYAPEQLLGLSPSDAQARVQHYNDGELNQAFKEVLSQNCPVHINVPFEEPLYDVLEHATVAPKVAVEAIENDPWTDDLKEVAKIWSTAARKIVLVGVNYPNTIMESYLKVLGEDPSVIVFTESTSNLHHDNFFASIDSIIAPIEKSDQKEELFKELQPDIVLTLGGLIVSKKVKAFLRSYSPSHHWHVDAKKAYNTFFCLKKHFKTDPNNFFKELFSLSSPLESTYHQKWAKKRRGYELKRQAFISEIPFSDMLVFNDIIKTIPQEYQLQLANSSTVRYAQLFDLDTSIRVFCNRGTSGIDGSTSTAIGAALYDNSPTLLITGDLSFLYDSNAMWNRYIRPDFRIIVINNNGGGIFRILPGRAETENFETFFETTHQLNIEPLATMYGFEYGRVSDEDALKDALEKFYRPSERPKILEVSTPRLINDKILLNYFDFIS</sequence>
<comment type="similarity">
    <text evidence="6">Belongs to the TPP enzyme family. MenD subfamily.</text>
</comment>
<evidence type="ECO:0000256" key="6">
    <source>
        <dbReference type="HAMAP-Rule" id="MF_01659"/>
    </source>
</evidence>
<comment type="catalytic activity">
    <reaction evidence="6">
        <text>isochorismate + 2-oxoglutarate + H(+) = 5-enolpyruvoyl-6-hydroxy-2-succinyl-cyclohex-3-ene-1-carboxylate + CO2</text>
        <dbReference type="Rhea" id="RHEA:25593"/>
        <dbReference type="ChEBI" id="CHEBI:15378"/>
        <dbReference type="ChEBI" id="CHEBI:16526"/>
        <dbReference type="ChEBI" id="CHEBI:16810"/>
        <dbReference type="ChEBI" id="CHEBI:29780"/>
        <dbReference type="ChEBI" id="CHEBI:58818"/>
        <dbReference type="EC" id="2.2.1.9"/>
    </reaction>
</comment>
<feature type="domain" description="Thiamine pyrophosphate enzyme TPP-binding" evidence="7">
    <location>
        <begin position="424"/>
        <end position="565"/>
    </location>
</feature>
<keyword evidence="5 6" id="KW-0464">Manganese</keyword>
<dbReference type="InterPro" id="IPR029061">
    <property type="entry name" value="THDP-binding"/>
</dbReference>
<comment type="pathway">
    <text evidence="6">Quinol/quinone metabolism; 1,4-dihydroxy-2-naphthoate biosynthesis; 1,4-dihydroxy-2-naphthoate from chorismate: step 2/7.</text>
</comment>
<comment type="subunit">
    <text evidence="6">Homodimer.</text>
</comment>
<dbReference type="Pfam" id="PF02775">
    <property type="entry name" value="TPP_enzyme_C"/>
    <property type="match status" value="1"/>
</dbReference>
<dbReference type="OrthoDB" id="9791859at2"/>
<evidence type="ECO:0000256" key="2">
    <source>
        <dbReference type="ARBA" id="ARBA00022723"/>
    </source>
</evidence>
<reference evidence="10" key="1">
    <citation type="submission" date="2016-11" db="EMBL/GenBank/DDBJ databases">
        <authorList>
            <person name="Varghese N."/>
            <person name="Submissions S."/>
        </authorList>
    </citation>
    <scope>NUCLEOTIDE SEQUENCE [LARGE SCALE GENOMIC DNA]</scope>
    <source>
        <strain evidence="10">CGMCC 1.8863</strain>
    </source>
</reference>
<proteinExistence type="inferred from homology"/>
<dbReference type="GO" id="GO:0030145">
    <property type="term" value="F:manganese ion binding"/>
    <property type="evidence" value="ECO:0007669"/>
    <property type="project" value="UniProtKB-UniRule"/>
</dbReference>
<dbReference type="Pfam" id="PF02776">
    <property type="entry name" value="TPP_enzyme_N"/>
    <property type="match status" value="1"/>
</dbReference>
<gene>
    <name evidence="6" type="primary">menD</name>
    <name evidence="9" type="ORF">SAMN04487911_11028</name>
</gene>
<dbReference type="PANTHER" id="PTHR42916">
    <property type="entry name" value="2-SUCCINYL-5-ENOLPYRUVYL-6-HYDROXY-3-CYCLOHEXENE-1-CARBOXYLATE SYNTHASE"/>
    <property type="match status" value="1"/>
</dbReference>
<dbReference type="UniPathway" id="UPA00079"/>
<dbReference type="InterPro" id="IPR012001">
    <property type="entry name" value="Thiamin_PyroP_enz_TPP-bd_dom"/>
</dbReference>
<evidence type="ECO:0000259" key="8">
    <source>
        <dbReference type="Pfam" id="PF02776"/>
    </source>
</evidence>
<protein>
    <recommendedName>
        <fullName evidence="6">2-succinyl-5-enolpyruvyl-6-hydroxy-3-cyclohexene-1-carboxylate synthase</fullName>
        <shortName evidence="6">SEPHCHC synthase</shortName>
        <ecNumber evidence="6">2.2.1.9</ecNumber>
    </recommendedName>
    <alternativeName>
        <fullName evidence="6">Menaquinone biosynthesis protein MenD</fullName>
    </alternativeName>
</protein>
<comment type="function">
    <text evidence="6">Catalyzes the thiamine diphosphate-dependent decarboxylation of 2-oxoglutarate and the subsequent addition of the resulting succinic semialdehyde-thiamine pyrophosphate anion to isochorismate to yield 2-succinyl-5-enolpyruvyl-6-hydroxy-3-cyclohexene-1-carboxylate (SEPHCHC).</text>
</comment>
<feature type="domain" description="Thiamine pyrophosphate enzyme N-terminal TPP-binding" evidence="8">
    <location>
        <begin position="9"/>
        <end position="116"/>
    </location>
</feature>
<evidence type="ECO:0000256" key="4">
    <source>
        <dbReference type="ARBA" id="ARBA00023052"/>
    </source>
</evidence>
<comment type="pathway">
    <text evidence="6">Quinol/quinone metabolism; menaquinone biosynthesis.</text>
</comment>
<dbReference type="InterPro" id="IPR011766">
    <property type="entry name" value="TPP_enzyme_TPP-bd"/>
</dbReference>
<evidence type="ECO:0000313" key="9">
    <source>
        <dbReference type="EMBL" id="SHJ04931.1"/>
    </source>
</evidence>
<dbReference type="GO" id="GO:0030976">
    <property type="term" value="F:thiamine pyrophosphate binding"/>
    <property type="evidence" value="ECO:0007669"/>
    <property type="project" value="UniProtKB-UniRule"/>
</dbReference>
<keyword evidence="10" id="KW-1185">Reference proteome</keyword>
<name>A0A1M6G4L3_9FLAO</name>
<dbReference type="UniPathway" id="UPA01057">
    <property type="reaction ID" value="UER00164"/>
</dbReference>
<dbReference type="Gene3D" id="3.40.50.970">
    <property type="match status" value="2"/>
</dbReference>